<dbReference type="InterPro" id="IPR036680">
    <property type="entry name" value="SPOR-like_sf"/>
</dbReference>
<proteinExistence type="predicted"/>
<dbReference type="GO" id="GO:0042834">
    <property type="term" value="F:peptidoglycan binding"/>
    <property type="evidence" value="ECO:0007669"/>
    <property type="project" value="InterPro"/>
</dbReference>
<dbReference type="PANTHER" id="PTHR38687:SF2">
    <property type="entry name" value="CELL DIVISION PROTEIN FTSN"/>
    <property type="match status" value="1"/>
</dbReference>
<dbReference type="PANTHER" id="PTHR38687">
    <property type="entry name" value="CELL DIVISION PROTEIN DEDD-RELATED"/>
    <property type="match status" value="1"/>
</dbReference>
<gene>
    <name evidence="4" type="ORF">XM47_11355</name>
</gene>
<dbReference type="Proteomes" id="UP000037600">
    <property type="component" value="Unassembled WGS sequence"/>
</dbReference>
<keyword evidence="2" id="KW-0812">Transmembrane</keyword>
<evidence type="ECO:0000313" key="4">
    <source>
        <dbReference type="EMBL" id="KMT65059.1"/>
    </source>
</evidence>
<evidence type="ECO:0000313" key="5">
    <source>
        <dbReference type="Proteomes" id="UP000037600"/>
    </source>
</evidence>
<dbReference type="STRING" id="1513271.XM47_11355"/>
<comment type="caution">
    <text evidence="4">The sequence shown here is derived from an EMBL/GenBank/DDBJ whole genome shotgun (WGS) entry which is preliminary data.</text>
</comment>
<keyword evidence="2" id="KW-1133">Transmembrane helix</keyword>
<keyword evidence="2" id="KW-0472">Membrane</keyword>
<feature type="transmembrane region" description="Helical" evidence="2">
    <location>
        <begin position="31"/>
        <end position="50"/>
    </location>
</feature>
<dbReference type="Gene3D" id="3.30.70.1070">
    <property type="entry name" value="Sporulation related repeat"/>
    <property type="match status" value="1"/>
</dbReference>
<dbReference type="InterPro" id="IPR052521">
    <property type="entry name" value="Cell_div_SPOR-domain"/>
</dbReference>
<keyword evidence="5" id="KW-1185">Reference proteome</keyword>
<accession>A0A0J8GUU2</accession>
<organism evidence="4 5">
    <name type="scientific">Catenovulum maritimum</name>
    <dbReference type="NCBI Taxonomy" id="1513271"/>
    <lineage>
        <taxon>Bacteria</taxon>
        <taxon>Pseudomonadati</taxon>
        <taxon>Pseudomonadota</taxon>
        <taxon>Gammaproteobacteria</taxon>
        <taxon>Alteromonadales</taxon>
        <taxon>Alteromonadaceae</taxon>
        <taxon>Catenovulum</taxon>
    </lineage>
</organism>
<sequence>MARDYVKKGKPPTRGKKAEVVEPAPKRSNKLLFLGLFTLCLIGGFAYFLISIQGSAPEVEVKVVKDKAKEKPLPPLPEEKWDYVKALENKTIEVEVPEKVKSNKKYQMQCASFRKLEQAESMKAQIAFAGLVANVRKTTGSNGDWYRVVLGPYDTKRQAEADKHKLKRSKIYTCQIWGWT</sequence>
<evidence type="ECO:0000259" key="3">
    <source>
        <dbReference type="PROSITE" id="PS51724"/>
    </source>
</evidence>
<dbReference type="PROSITE" id="PS51724">
    <property type="entry name" value="SPOR"/>
    <property type="match status" value="1"/>
</dbReference>
<evidence type="ECO:0000256" key="2">
    <source>
        <dbReference type="SAM" id="Phobius"/>
    </source>
</evidence>
<dbReference type="SUPFAM" id="SSF110997">
    <property type="entry name" value="Sporulation related repeat"/>
    <property type="match status" value="1"/>
</dbReference>
<dbReference type="Pfam" id="PF05036">
    <property type="entry name" value="SPOR"/>
    <property type="match status" value="1"/>
</dbReference>
<reference evidence="4 5" key="1">
    <citation type="submission" date="2015-04" db="EMBL/GenBank/DDBJ databases">
        <title>Draft Genome Sequence of the Novel Agar-Digesting Marine Bacterium Q1.</title>
        <authorList>
            <person name="Li Y."/>
            <person name="Li D."/>
            <person name="Chen G."/>
            <person name="Du Z."/>
        </authorList>
    </citation>
    <scope>NUCLEOTIDE SEQUENCE [LARGE SCALE GENOMIC DNA]</scope>
    <source>
        <strain evidence="4 5">Q1</strain>
    </source>
</reference>
<dbReference type="OrthoDB" id="8558195at2"/>
<dbReference type="RefSeq" id="WP_048692567.1">
    <property type="nucleotide sequence ID" value="NZ_KQ130491.1"/>
</dbReference>
<dbReference type="EMBL" id="LAZL01000016">
    <property type="protein sequence ID" value="KMT65059.1"/>
    <property type="molecule type" value="Genomic_DNA"/>
</dbReference>
<name>A0A0J8GUU2_9ALTE</name>
<feature type="domain" description="SPOR" evidence="3">
    <location>
        <begin position="100"/>
        <end position="180"/>
    </location>
</feature>
<dbReference type="AlphaFoldDB" id="A0A0J8GUU2"/>
<protein>
    <submittedName>
        <fullName evidence="4">Sporulation protein</fullName>
    </submittedName>
</protein>
<dbReference type="InterPro" id="IPR007730">
    <property type="entry name" value="SPOR-like_dom"/>
</dbReference>
<evidence type="ECO:0000256" key="1">
    <source>
        <dbReference type="SAM" id="MobiDB-lite"/>
    </source>
</evidence>
<feature type="region of interest" description="Disordered" evidence="1">
    <location>
        <begin position="1"/>
        <end position="21"/>
    </location>
</feature>